<proteinExistence type="predicted"/>
<dbReference type="Gene3D" id="2.60.40.10">
    <property type="entry name" value="Immunoglobulins"/>
    <property type="match status" value="1"/>
</dbReference>
<protein>
    <submittedName>
        <fullName evidence="2">Adhesin-like protein</fullName>
    </submittedName>
</protein>
<dbReference type="InterPro" id="IPR008964">
    <property type="entry name" value="Invasin/intimin_cell_adhesion"/>
</dbReference>
<gene>
    <name evidence="2" type="ORF">MBBAR_1c00610</name>
</gene>
<reference evidence="2 3" key="1">
    <citation type="submission" date="2014-12" db="EMBL/GenBank/DDBJ databases">
        <title>Genome sequence of Methanobrevibacter arboriphilicus DH1, DSM1125.</title>
        <authorList>
            <person name="Poehlein A."/>
            <person name="Thauer R.K."/>
            <person name="Seedorf H."/>
            <person name="Daniel R."/>
        </authorList>
    </citation>
    <scope>NUCLEOTIDE SEQUENCE [LARGE SCALE GENOMIC DNA]</scope>
    <source>
        <strain evidence="2 3">DH1</strain>
    </source>
</reference>
<dbReference type="SMART" id="SM00710">
    <property type="entry name" value="PbH1"/>
    <property type="match status" value="15"/>
</dbReference>
<dbReference type="InterPro" id="IPR011050">
    <property type="entry name" value="Pectin_lyase_fold/virulence"/>
</dbReference>
<dbReference type="EMBL" id="JXMW01000001">
    <property type="protein sequence ID" value="OQD59665.1"/>
    <property type="molecule type" value="Genomic_DNA"/>
</dbReference>
<keyword evidence="1" id="KW-0472">Membrane</keyword>
<sequence>MIGSGGEKTKMFTINRLFKPIIFVMCVLFIFLALSSASAANHNFTTVNTTEQFQSVINNDNDNDLVISFDDGTYSDWGQLNISRNATIVGKSRGGAKFTTSSVDTLFNITATNVKIINLTISGYATAIKSNCSDLTVSDNNITTSGVSINLSSSGSANPITGVVIKDNIIKSSISDYYRGAVSFFGKSAGKTVFDVLFSGNNITGVYSGVYLGDGSYNSPVSSANLVFENNNILGTSHGVYLAVSSSNNTNITFANNNITGTSGYGVYLDVSVSNNTNITFANNNITGTPGNGVYLAVSSNNNNNITFANNNITGTSYGVYLSAFSSNNTNITFANNNITGTSYGVYLSAYSSNNTNITFANNNITGVSCGVHVYLYSSNVKGVNFLNNTINATSGDGFYFDSSGGGVPNVTDFVVSGNTIFATNAGLNFTGLRVGSLVNVTVEYNRILASFGVNITGRNDNSSFDRNWWGVNDITGMILGVDTLNHFILNIINTSSLDGVHFGDNVSFMLLVLNTTLSNDGVEFLPDFVVNGTFNCDKFNSSRVDGFVYNATATAGVQTLAATLDSQNVILNFNINSSIIVINDPVSIGENVTISGQLTDYAGIAGVNVTVDGNLYTDVSVNGTGGWSLNYRTNKTGNITVIVSFSGNESYTAFSNSTIFEVLRNSTNSTIIVNPVVNIGNNVTISGELVGYVGNGSDILTVSVDGNVYDDVIINSTGVWSLNYTTNRTENIIVNVTYDGNDNYTAFSNSTTFEVVKNSTNSSIIVASVQIGTNVTISGELVGYVGNGSDILTVSVDGNVYDDVIINSTGGWSLNYTTNRTGNITVSVTYAGNDNYTGFTNATSFTVNLNDTNSSIVVNPETVNIGNNVTISGQLVGYVVNGSDILSVSVDGNVYDNVIINSTGGWSLNYTTNRTGTITVNVTYAGNDNYTAFSNSTSFEVLRNSTNSTIIANPNPVSIGNNITISGQLDNFTGITGVNVTIDSNIYTDISVNSTGGWNLNYTTNKTGNITVIVSFNGNENYTSFTNTSSFTVILNDTNSSIVVNPDSVSIGDNVTISGELVGYVGNGSDSLTVSVDGNVYNNVTINSTGGWSLNYTTNRTGNITITVTYAGNENYTSFTNVTSFLVAKNGVNSSINIPSNVKVGDSIIIDGVLADENGNPIANTTITVIIDGENFNVTTAENGSWNLNYTPTHAGEFTINVTWEGNENYTSFNNNTNFTVTKLATYSSIDISGDFRVGKTTVIIGVLLDEEGNTIADSELEITIDGKKHLVKTNSNGYWYLTYKPKSTGKITVVLNFNGDAKYLGFTNSTSFDVKKGESFVNVTVNENKNGSVDLIVKVVDEDGDTIPDYKVDVELDGKYIGSVITDSDGVGIFHIPNSKLTPGKHKITALSDNENYFSNLAFAEFETKNNTNNTNNTNGNDNKTTDNPVAIATMKKTGIPIIAIILVLISIFGISLRRKQ</sequence>
<evidence type="ECO:0000256" key="1">
    <source>
        <dbReference type="SAM" id="Phobius"/>
    </source>
</evidence>
<dbReference type="InterPro" id="IPR006626">
    <property type="entry name" value="PbH1"/>
</dbReference>
<feature type="transmembrane region" description="Helical" evidence="1">
    <location>
        <begin position="1440"/>
        <end position="1459"/>
    </location>
</feature>
<keyword evidence="1" id="KW-0812">Transmembrane</keyword>
<organism evidence="2 3">
    <name type="scientific">Methanobrevibacter arboriphilus JCM 13429 = DSM 1125</name>
    <dbReference type="NCBI Taxonomy" id="1300164"/>
    <lineage>
        <taxon>Archaea</taxon>
        <taxon>Methanobacteriati</taxon>
        <taxon>Methanobacteriota</taxon>
        <taxon>Methanomada group</taxon>
        <taxon>Methanobacteria</taxon>
        <taxon>Methanobacteriales</taxon>
        <taxon>Methanobacteriaceae</taxon>
        <taxon>Methanobrevibacter</taxon>
    </lineage>
</organism>
<keyword evidence="3" id="KW-1185">Reference proteome</keyword>
<dbReference type="InterPro" id="IPR012334">
    <property type="entry name" value="Pectin_lyas_fold"/>
</dbReference>
<keyword evidence="1" id="KW-1133">Transmembrane helix</keyword>
<dbReference type="SUPFAM" id="SSF49373">
    <property type="entry name" value="Invasin/intimin cell-adhesion fragments"/>
    <property type="match status" value="1"/>
</dbReference>
<comment type="caution">
    <text evidence="2">The sequence shown here is derived from an EMBL/GenBank/DDBJ whole genome shotgun (WGS) entry which is preliminary data.</text>
</comment>
<dbReference type="Proteomes" id="UP000191661">
    <property type="component" value="Unassembled WGS sequence"/>
</dbReference>
<evidence type="ECO:0000313" key="3">
    <source>
        <dbReference type="Proteomes" id="UP000191661"/>
    </source>
</evidence>
<dbReference type="InterPro" id="IPR013783">
    <property type="entry name" value="Ig-like_fold"/>
</dbReference>
<dbReference type="Gene3D" id="2.160.20.10">
    <property type="entry name" value="Single-stranded right-handed beta-helix, Pectin lyase-like"/>
    <property type="match status" value="1"/>
</dbReference>
<name>A0A1V6N4S5_METAZ</name>
<accession>A0A1V6N4S5</accession>
<dbReference type="SUPFAM" id="SSF51126">
    <property type="entry name" value="Pectin lyase-like"/>
    <property type="match status" value="2"/>
</dbReference>
<evidence type="ECO:0000313" key="2">
    <source>
        <dbReference type="EMBL" id="OQD59665.1"/>
    </source>
</evidence>